<accession>A0AAE9TFU5</accession>
<proteinExistence type="predicted"/>
<evidence type="ECO:0000313" key="1">
    <source>
        <dbReference type="EMBL" id="UZZ64439.1"/>
    </source>
</evidence>
<dbReference type="Proteomes" id="UP001236076">
    <property type="component" value="Segment"/>
</dbReference>
<organism evidence="1 2">
    <name type="scientific">Escherichia phage A5-4</name>
    <dbReference type="NCBI Taxonomy" id="2996162"/>
    <lineage>
        <taxon>Viruses</taxon>
        <taxon>Duplodnaviria</taxon>
        <taxon>Heunggongvirae</taxon>
        <taxon>Uroviricota</taxon>
        <taxon>Caudoviricetes</taxon>
        <taxon>Vequintavirinae</taxon>
    </lineage>
</organism>
<sequence length="73" mass="8542">MRISKKTHPFYFTNVYTGGELKKSSFDAWYRGIKAFAFLRRNIGVIIKKNDQFFKENPDYVEGALCGKLKETK</sequence>
<gene>
    <name evidence="1" type="ORF">A54_199</name>
</gene>
<evidence type="ECO:0000313" key="2">
    <source>
        <dbReference type="Proteomes" id="UP001236076"/>
    </source>
</evidence>
<name>A0AAE9TFU5_9CAUD</name>
<reference evidence="1 2" key="1">
    <citation type="submission" date="2022-10" db="EMBL/GenBank/DDBJ databases">
        <authorList>
            <person name="Cortes-Martin A."/>
            <person name="Buttimer C.T.H."/>
            <person name="Hill C."/>
        </authorList>
    </citation>
    <scope>NUCLEOTIDE SEQUENCE [LARGE SCALE GENOMIC DNA]</scope>
</reference>
<dbReference type="EMBL" id="OP744025">
    <property type="protein sequence ID" value="UZZ64439.1"/>
    <property type="molecule type" value="Genomic_DNA"/>
</dbReference>
<protein>
    <submittedName>
        <fullName evidence="1">Uncharacterized protein</fullName>
    </submittedName>
</protein>
<keyword evidence="2" id="KW-1185">Reference proteome</keyword>